<dbReference type="RefSeq" id="WP_246025738.1">
    <property type="nucleotide sequence ID" value="NZ_FOUP01000007.1"/>
</dbReference>
<sequence length="67" mass="7065">MESGASGSQLRPCSVALAMISTVPSGSTTRSASVSSPVEAMVPSLAYRLALEPMLKYAMLPRRPVIR</sequence>
<dbReference type="AlphaFoldDB" id="A0A1I5CLM2"/>
<protein>
    <submittedName>
        <fullName evidence="1">Uncharacterized protein</fullName>
    </submittedName>
</protein>
<dbReference type="EMBL" id="FOUP01000007">
    <property type="protein sequence ID" value="SFN87899.1"/>
    <property type="molecule type" value="Genomic_DNA"/>
</dbReference>
<organism evidence="1 2">
    <name type="scientific">Saccharopolyspora antimicrobica</name>
    <dbReference type="NCBI Taxonomy" id="455193"/>
    <lineage>
        <taxon>Bacteria</taxon>
        <taxon>Bacillati</taxon>
        <taxon>Actinomycetota</taxon>
        <taxon>Actinomycetes</taxon>
        <taxon>Pseudonocardiales</taxon>
        <taxon>Pseudonocardiaceae</taxon>
        <taxon>Saccharopolyspora</taxon>
    </lineage>
</organism>
<accession>A0A1I5CLM2</accession>
<dbReference type="Proteomes" id="UP000199398">
    <property type="component" value="Unassembled WGS sequence"/>
</dbReference>
<gene>
    <name evidence="1" type="ORF">SAMN05421805_107222</name>
</gene>
<evidence type="ECO:0000313" key="1">
    <source>
        <dbReference type="EMBL" id="SFN87899.1"/>
    </source>
</evidence>
<proteinExistence type="predicted"/>
<evidence type="ECO:0000313" key="2">
    <source>
        <dbReference type="Proteomes" id="UP000199398"/>
    </source>
</evidence>
<reference evidence="1 2" key="1">
    <citation type="submission" date="2016-10" db="EMBL/GenBank/DDBJ databases">
        <authorList>
            <person name="de Groot N.N."/>
        </authorList>
    </citation>
    <scope>NUCLEOTIDE SEQUENCE [LARGE SCALE GENOMIC DNA]</scope>
    <source>
        <strain evidence="1 2">CPCC 201259</strain>
    </source>
</reference>
<name>A0A1I5CLM2_9PSEU</name>